<dbReference type="RefSeq" id="WP_338822591.1">
    <property type="nucleotide sequence ID" value="NZ_CP148067.1"/>
</dbReference>
<dbReference type="Proteomes" id="UP001477443">
    <property type="component" value="Chromosome"/>
</dbReference>
<evidence type="ECO:0000256" key="3">
    <source>
        <dbReference type="ARBA" id="ARBA00048447"/>
    </source>
</evidence>
<evidence type="ECO:0000256" key="2">
    <source>
        <dbReference type="ARBA" id="ARBA00021980"/>
    </source>
</evidence>
<reference evidence="5" key="1">
    <citation type="submission" date="2024-03" db="EMBL/GenBank/DDBJ databases">
        <title>Complete genome sequence of Mycoplasma felifaucium Z921 isolated from the trachea of a cheetah.</title>
        <authorList>
            <person name="Spergser J."/>
        </authorList>
    </citation>
    <scope>NUCLEOTIDE SEQUENCE [LARGE SCALE GENOMIC DNA]</scope>
    <source>
        <strain evidence="5">Z921</strain>
    </source>
</reference>
<sequence>MSIHINAKKNEIARIVILSSDPKRMEFMAYKFLTNVKQVSNLRNQNFFTGEYKGKKVTFGSHGMGQYAAGTIATELIVEYGVDVLIRCGSASSYISDINLLDTIIINRAYSDNLAVSRLVNNELSHVYYPNKILTESLEESAKQLKIPYRLESIHSADVYYSNRSISETIDETNSTVVDGESFAIFAVAKRYDKKAAAVLQISDNLPNMEYIDSLAREQGIIKNFEIVLETISNNKTL</sequence>
<keyword evidence="6" id="KW-1185">Reference proteome</keyword>
<dbReference type="SUPFAM" id="SSF53167">
    <property type="entry name" value="Purine and uridine phosphorylases"/>
    <property type="match status" value="1"/>
</dbReference>
<feature type="domain" description="Nucleoside phosphorylase" evidence="4">
    <location>
        <begin position="14"/>
        <end position="208"/>
    </location>
</feature>
<dbReference type="InterPro" id="IPR035994">
    <property type="entry name" value="Nucleoside_phosphorylase_sf"/>
</dbReference>
<accession>A0ABZ2RTM7</accession>
<dbReference type="InterPro" id="IPR000845">
    <property type="entry name" value="Nucleoside_phosphorylase_d"/>
</dbReference>
<protein>
    <recommendedName>
        <fullName evidence="2">Uridine phosphorylase</fullName>
        <ecNumber evidence="1">2.4.2.3</ecNumber>
    </recommendedName>
</protein>
<dbReference type="PANTHER" id="PTHR43691">
    <property type="entry name" value="URIDINE PHOSPHORYLASE"/>
    <property type="match status" value="1"/>
</dbReference>
<organism evidence="5 6">
    <name type="scientific">Mycoplasmopsis felifaucium</name>
    <dbReference type="NCBI Taxonomy" id="35768"/>
    <lineage>
        <taxon>Bacteria</taxon>
        <taxon>Bacillati</taxon>
        <taxon>Mycoplasmatota</taxon>
        <taxon>Mycoplasmoidales</taxon>
        <taxon>Metamycoplasmataceae</taxon>
        <taxon>Mycoplasmopsis</taxon>
    </lineage>
</organism>
<dbReference type="Pfam" id="PF01048">
    <property type="entry name" value="PNP_UDP_1"/>
    <property type="match status" value="1"/>
</dbReference>
<dbReference type="PANTHER" id="PTHR43691:SF11">
    <property type="entry name" value="FI09636P-RELATED"/>
    <property type="match status" value="1"/>
</dbReference>
<dbReference type="EMBL" id="CP148067">
    <property type="protein sequence ID" value="WXL29000.1"/>
    <property type="molecule type" value="Genomic_DNA"/>
</dbReference>
<gene>
    <name evidence="5" type="ORF">WG617_03215</name>
</gene>
<evidence type="ECO:0000259" key="4">
    <source>
        <dbReference type="Pfam" id="PF01048"/>
    </source>
</evidence>
<dbReference type="Gene3D" id="3.40.50.1580">
    <property type="entry name" value="Nucleoside phosphorylase domain"/>
    <property type="match status" value="1"/>
</dbReference>
<evidence type="ECO:0000313" key="6">
    <source>
        <dbReference type="Proteomes" id="UP001477443"/>
    </source>
</evidence>
<evidence type="ECO:0000313" key="5">
    <source>
        <dbReference type="EMBL" id="WXL29000.1"/>
    </source>
</evidence>
<evidence type="ECO:0000256" key="1">
    <source>
        <dbReference type="ARBA" id="ARBA00011888"/>
    </source>
</evidence>
<comment type="catalytic activity">
    <reaction evidence="3">
        <text>uridine + phosphate = alpha-D-ribose 1-phosphate + uracil</text>
        <dbReference type="Rhea" id="RHEA:24388"/>
        <dbReference type="ChEBI" id="CHEBI:16704"/>
        <dbReference type="ChEBI" id="CHEBI:17568"/>
        <dbReference type="ChEBI" id="CHEBI:43474"/>
        <dbReference type="ChEBI" id="CHEBI:57720"/>
        <dbReference type="EC" id="2.4.2.3"/>
    </reaction>
</comment>
<dbReference type="EC" id="2.4.2.3" evidence="1"/>
<proteinExistence type="predicted"/>
<name>A0ABZ2RTM7_9BACT</name>